<comment type="caution">
    <text evidence="1">The sequence shown here is derived from an EMBL/GenBank/DDBJ whole genome shotgun (WGS) entry which is preliminary data.</text>
</comment>
<dbReference type="EMBL" id="JACHIR010000001">
    <property type="protein sequence ID" value="MBB5888875.1"/>
    <property type="molecule type" value="Genomic_DNA"/>
</dbReference>
<dbReference type="RefSeq" id="WP_184857389.1">
    <property type="nucleotide sequence ID" value="NZ_JACHIR010000001.1"/>
</dbReference>
<organism evidence="1 2">
    <name type="scientific">Kutzneria kofuensis</name>
    <dbReference type="NCBI Taxonomy" id="103725"/>
    <lineage>
        <taxon>Bacteria</taxon>
        <taxon>Bacillati</taxon>
        <taxon>Actinomycetota</taxon>
        <taxon>Actinomycetes</taxon>
        <taxon>Pseudonocardiales</taxon>
        <taxon>Pseudonocardiaceae</taxon>
        <taxon>Kutzneria</taxon>
    </lineage>
</organism>
<evidence type="ECO:0000313" key="2">
    <source>
        <dbReference type="Proteomes" id="UP000585638"/>
    </source>
</evidence>
<gene>
    <name evidence="1" type="ORF">BJ998_000071</name>
</gene>
<accession>A0A7W9NDR8</accession>
<dbReference type="PANTHER" id="PTHR33973">
    <property type="entry name" value="OS07G0153300 PROTEIN"/>
    <property type="match status" value="1"/>
</dbReference>
<proteinExistence type="predicted"/>
<dbReference type="Proteomes" id="UP000585638">
    <property type="component" value="Unassembled WGS sequence"/>
</dbReference>
<evidence type="ECO:0008006" key="3">
    <source>
        <dbReference type="Google" id="ProtNLM"/>
    </source>
</evidence>
<dbReference type="AlphaFoldDB" id="A0A7W9NDR8"/>
<keyword evidence="2" id="KW-1185">Reference proteome</keyword>
<reference evidence="1 2" key="1">
    <citation type="submission" date="2020-08" db="EMBL/GenBank/DDBJ databases">
        <title>Sequencing the genomes of 1000 actinobacteria strains.</title>
        <authorList>
            <person name="Klenk H.-P."/>
        </authorList>
    </citation>
    <scope>NUCLEOTIDE SEQUENCE [LARGE SCALE GENOMIC DNA]</scope>
    <source>
        <strain evidence="1 2">DSM 43851</strain>
    </source>
</reference>
<dbReference type="PANTHER" id="PTHR33973:SF4">
    <property type="entry name" value="OS07G0153300 PROTEIN"/>
    <property type="match status" value="1"/>
</dbReference>
<protein>
    <recommendedName>
        <fullName evidence="3">DUF1365 domain-containing protein</fullName>
    </recommendedName>
</protein>
<name>A0A7W9NDR8_9PSEU</name>
<dbReference type="Pfam" id="PF07103">
    <property type="entry name" value="DUF1365"/>
    <property type="match status" value="1"/>
</dbReference>
<sequence length="239" mass="27307">MVAAALYDVEVAHSRRERIDYAFKHRVFLWLVDLDELPALPRWLRPFARFQSRDHLGVPTRTIRQNLDAYLADHGIRCSRILMLANARSLGHVFNPLTVFWCYNDAALACVVAEVHNTYGERHCYLLFPDETGRARADKEFYVSPFLDLGGEYLMRFGEPGPTLSVTIALRQNGRTPLTATLRGHRLPATPSALVRLLVKRPLTTHRVSALIRTHGIALWLRRIPIVPRTPHEAQETAR</sequence>
<evidence type="ECO:0000313" key="1">
    <source>
        <dbReference type="EMBL" id="MBB5888875.1"/>
    </source>
</evidence>
<dbReference type="InterPro" id="IPR010775">
    <property type="entry name" value="DUF1365"/>
</dbReference>